<reference evidence="1" key="1">
    <citation type="journal article" date="2014" name="Front. Microbiol.">
        <title>High frequency of phylogenetically diverse reductive dehalogenase-homologous genes in deep subseafloor sedimentary metagenomes.</title>
        <authorList>
            <person name="Kawai M."/>
            <person name="Futagami T."/>
            <person name="Toyoda A."/>
            <person name="Takaki Y."/>
            <person name="Nishi S."/>
            <person name="Hori S."/>
            <person name="Arai W."/>
            <person name="Tsubouchi T."/>
            <person name="Morono Y."/>
            <person name="Uchiyama I."/>
            <person name="Ito T."/>
            <person name="Fujiyama A."/>
            <person name="Inagaki F."/>
            <person name="Takami H."/>
        </authorList>
    </citation>
    <scope>NUCLEOTIDE SEQUENCE</scope>
    <source>
        <strain evidence="1">Expedition CK06-06</strain>
    </source>
</reference>
<comment type="caution">
    <text evidence="1">The sequence shown here is derived from an EMBL/GenBank/DDBJ whole genome shotgun (WGS) entry which is preliminary data.</text>
</comment>
<dbReference type="InterPro" id="IPR046164">
    <property type="entry name" value="DUF6166"/>
</dbReference>
<dbReference type="Pfam" id="PF19663">
    <property type="entry name" value="DUF6166"/>
    <property type="match status" value="1"/>
</dbReference>
<organism evidence="1">
    <name type="scientific">marine sediment metagenome</name>
    <dbReference type="NCBI Taxonomy" id="412755"/>
    <lineage>
        <taxon>unclassified sequences</taxon>
        <taxon>metagenomes</taxon>
        <taxon>ecological metagenomes</taxon>
    </lineage>
</organism>
<gene>
    <name evidence="1" type="ORF">S06H3_00377</name>
</gene>
<sequence length="122" mass="13572">MEKPMRPTPYRRPTIIFGNWVSRRVSIGVRELLPDASQKICNHSPDGFNWGYAGSGPAQLALAILLDVTEDQDFSLDHHQAFKEQVIANLPRGDFRLSFHIVGIWVNQAGGNVLPEKGGTAY</sequence>
<dbReference type="EMBL" id="BARV01000063">
    <property type="protein sequence ID" value="GAH92675.1"/>
    <property type="molecule type" value="Genomic_DNA"/>
</dbReference>
<protein>
    <submittedName>
        <fullName evidence="1">Uncharacterized protein</fullName>
    </submittedName>
</protein>
<evidence type="ECO:0000313" key="1">
    <source>
        <dbReference type="EMBL" id="GAH92675.1"/>
    </source>
</evidence>
<accession>X1KGC1</accession>
<dbReference type="AlphaFoldDB" id="X1KGC1"/>
<proteinExistence type="predicted"/>
<name>X1KGC1_9ZZZZ</name>